<dbReference type="PANTHER" id="PTHR47156:SF10">
    <property type="entry name" value="E3 UBIQUITIN-PROTEIN LIGASE TRIM-21-RELATED"/>
    <property type="match status" value="1"/>
</dbReference>
<dbReference type="InterPro" id="IPR027370">
    <property type="entry name" value="Znf-RING_euk"/>
</dbReference>
<dbReference type="PROSITE" id="PS50089">
    <property type="entry name" value="ZF_RING_2"/>
    <property type="match status" value="1"/>
</dbReference>
<feature type="region of interest" description="Disordered" evidence="6">
    <location>
        <begin position="1"/>
        <end position="27"/>
    </location>
</feature>
<reference evidence="9" key="1">
    <citation type="journal article" date="2021" name="Sci. Adv.">
        <title>The American lobster genome reveals insights on longevity, neural, and immune adaptations.</title>
        <authorList>
            <person name="Polinski J.M."/>
            <person name="Zimin A.V."/>
            <person name="Clark K.F."/>
            <person name="Kohn A.B."/>
            <person name="Sadowski N."/>
            <person name="Timp W."/>
            <person name="Ptitsyn A."/>
            <person name="Khanna P."/>
            <person name="Romanova D.Y."/>
            <person name="Williams P."/>
            <person name="Greenwood S.J."/>
            <person name="Moroz L.L."/>
            <person name="Walt D.R."/>
            <person name="Bodnar A.G."/>
        </authorList>
    </citation>
    <scope>NUCLEOTIDE SEQUENCE</scope>
    <source>
        <strain evidence="9">GMGI-L3</strain>
    </source>
</reference>
<dbReference type="SMART" id="SM00184">
    <property type="entry name" value="RING"/>
    <property type="match status" value="1"/>
</dbReference>
<dbReference type="InterPro" id="IPR001841">
    <property type="entry name" value="Znf_RING"/>
</dbReference>
<dbReference type="PROSITE" id="PS00518">
    <property type="entry name" value="ZF_RING_1"/>
    <property type="match status" value="1"/>
</dbReference>
<evidence type="ECO:0000313" key="10">
    <source>
        <dbReference type="Proteomes" id="UP000747542"/>
    </source>
</evidence>
<feature type="coiled-coil region" evidence="5">
    <location>
        <begin position="198"/>
        <end position="232"/>
    </location>
</feature>
<dbReference type="SUPFAM" id="SSF57845">
    <property type="entry name" value="B-box zinc-binding domain"/>
    <property type="match status" value="1"/>
</dbReference>
<name>A0A8J5JRX4_HOMAM</name>
<feature type="domain" description="RING-type" evidence="7">
    <location>
        <begin position="32"/>
        <end position="76"/>
    </location>
</feature>
<dbReference type="Gene3D" id="3.30.160.60">
    <property type="entry name" value="Classic Zinc Finger"/>
    <property type="match status" value="1"/>
</dbReference>
<dbReference type="GO" id="GO:0008270">
    <property type="term" value="F:zinc ion binding"/>
    <property type="evidence" value="ECO:0007669"/>
    <property type="project" value="UniProtKB-KW"/>
</dbReference>
<evidence type="ECO:0000256" key="5">
    <source>
        <dbReference type="SAM" id="Coils"/>
    </source>
</evidence>
<accession>A0A8J5JRX4</accession>
<dbReference type="Proteomes" id="UP000747542">
    <property type="component" value="Unassembled WGS sequence"/>
</dbReference>
<keyword evidence="1" id="KW-0479">Metal-binding</keyword>
<evidence type="ECO:0000259" key="7">
    <source>
        <dbReference type="PROSITE" id="PS50089"/>
    </source>
</evidence>
<dbReference type="EMBL" id="JAHLQT010026502">
    <property type="protein sequence ID" value="KAG7163050.1"/>
    <property type="molecule type" value="Genomic_DNA"/>
</dbReference>
<organism evidence="9 10">
    <name type="scientific">Homarus americanus</name>
    <name type="common">American lobster</name>
    <dbReference type="NCBI Taxonomy" id="6706"/>
    <lineage>
        <taxon>Eukaryota</taxon>
        <taxon>Metazoa</taxon>
        <taxon>Ecdysozoa</taxon>
        <taxon>Arthropoda</taxon>
        <taxon>Crustacea</taxon>
        <taxon>Multicrustacea</taxon>
        <taxon>Malacostraca</taxon>
        <taxon>Eumalacostraca</taxon>
        <taxon>Eucarida</taxon>
        <taxon>Decapoda</taxon>
        <taxon>Pleocyemata</taxon>
        <taxon>Astacidea</taxon>
        <taxon>Nephropoidea</taxon>
        <taxon>Nephropidae</taxon>
        <taxon>Homarus</taxon>
    </lineage>
</organism>
<feature type="domain" description="B box-type" evidence="8">
    <location>
        <begin position="123"/>
        <end position="165"/>
    </location>
</feature>
<sequence>MGDQRKMLEDWKENDGGGKKCDGEGENDPRDCTVCFVRFNAGRRCPRILVSCGHSFCSVCINEIKKKNNLRCPYCSRQFNMTAVEDLPVNHALLQLLEQKAPPPSSLGAAKVNDFSKVQSPKQHAGVCDEHGQYKLFHCATCDMYICHVCTVVDHPRTSCSVVSIKKALENIKASEDKGISSEISCCGEVTQHLNNYSEQLDNKIKDQECQIEELLRQVELHKLEKQQLGAEKVKVRAALLEGESKDESLSTSQKCVAASNSLQEAEAAASQAKLHKQSAQAWRLQCSERFPDVVPALPQPQDGLTTVNHTDPVTRLIKAMQVRQ</sequence>
<evidence type="ECO:0000256" key="1">
    <source>
        <dbReference type="ARBA" id="ARBA00022723"/>
    </source>
</evidence>
<keyword evidence="3" id="KW-0862">Zinc</keyword>
<evidence type="ECO:0000256" key="3">
    <source>
        <dbReference type="ARBA" id="ARBA00022833"/>
    </source>
</evidence>
<dbReference type="PANTHER" id="PTHR47156">
    <property type="entry name" value="PROTEIN CBG20824"/>
    <property type="match status" value="1"/>
</dbReference>
<keyword evidence="5" id="KW-0175">Coiled coil</keyword>
<keyword evidence="2 4" id="KW-0863">Zinc-finger</keyword>
<evidence type="ECO:0000256" key="6">
    <source>
        <dbReference type="SAM" id="MobiDB-lite"/>
    </source>
</evidence>
<dbReference type="Gene3D" id="3.30.40.10">
    <property type="entry name" value="Zinc/RING finger domain, C3HC4 (zinc finger)"/>
    <property type="match status" value="1"/>
</dbReference>
<keyword evidence="10" id="KW-1185">Reference proteome</keyword>
<dbReference type="InterPro" id="IPR017907">
    <property type="entry name" value="Znf_RING_CS"/>
</dbReference>
<dbReference type="InterPro" id="IPR052667">
    <property type="entry name" value="E3_ubiquitin-ligase_RING"/>
</dbReference>
<dbReference type="PROSITE" id="PS50119">
    <property type="entry name" value="ZF_BBOX"/>
    <property type="match status" value="1"/>
</dbReference>
<evidence type="ECO:0000313" key="9">
    <source>
        <dbReference type="EMBL" id="KAG7163050.1"/>
    </source>
</evidence>
<dbReference type="Pfam" id="PF13445">
    <property type="entry name" value="zf-RING_UBOX"/>
    <property type="match status" value="1"/>
</dbReference>
<proteinExistence type="predicted"/>
<gene>
    <name evidence="9" type="primary">arc-1-L</name>
    <name evidence="9" type="ORF">Hamer_G002109</name>
</gene>
<protein>
    <submittedName>
        <fullName evidence="9">E3 ubiquitin-protein ligase arc-1-like</fullName>
    </submittedName>
</protein>
<dbReference type="SUPFAM" id="SSF57850">
    <property type="entry name" value="RING/U-box"/>
    <property type="match status" value="1"/>
</dbReference>
<evidence type="ECO:0000256" key="2">
    <source>
        <dbReference type="ARBA" id="ARBA00022771"/>
    </source>
</evidence>
<evidence type="ECO:0000259" key="8">
    <source>
        <dbReference type="PROSITE" id="PS50119"/>
    </source>
</evidence>
<dbReference type="AlphaFoldDB" id="A0A8J5JRX4"/>
<evidence type="ECO:0000256" key="4">
    <source>
        <dbReference type="PROSITE-ProRule" id="PRU00024"/>
    </source>
</evidence>
<dbReference type="InterPro" id="IPR013083">
    <property type="entry name" value="Znf_RING/FYVE/PHD"/>
</dbReference>
<comment type="caution">
    <text evidence="9">The sequence shown here is derived from an EMBL/GenBank/DDBJ whole genome shotgun (WGS) entry which is preliminary data.</text>
</comment>
<dbReference type="InterPro" id="IPR000315">
    <property type="entry name" value="Znf_B-box"/>
</dbReference>